<name>A0A1J4MEU4_9CRYT</name>
<proteinExistence type="inferred from homology"/>
<keyword evidence="4" id="KW-0853">WD repeat</keyword>
<feature type="compositionally biased region" description="Low complexity" evidence="9">
    <location>
        <begin position="964"/>
        <end position="973"/>
    </location>
</feature>
<dbReference type="SUPFAM" id="SSF50978">
    <property type="entry name" value="WD40 repeat-like"/>
    <property type="match status" value="1"/>
</dbReference>
<keyword evidence="7" id="KW-0931">ER-Golgi transport</keyword>
<gene>
    <name evidence="10" type="ORF">cand_010290</name>
</gene>
<sequence>MLIKETVASAKICWCPVINHRITNILAIGSCGINLNLNIGLFDISSNDKDIPIIGSTEMSSRCTSIAWGSQTGNSDMGIICIGMENGYLDLFKPIISESKGVDLHCNLNNLSNVKIHESSVTCLNFNNVDKHLLGSGCSDGKVYVTDLNNETGDSINSYEPGRDNKHGDAELTALRWNQKVPHIMASSSTNGLTVIWDLKLRKSAIAFRDPAQRHRPSTLAWVPQQPTQIVVGYDDDRNPSLQLWDLRNVSYPFKEAIVGHQKGILSVDFSSLDPNLLLSSGKDGKTICWTFLNNQQPEIYSEMYSQQWNVQNIWSPYTPGIYATASHNDRVGIYSLSHSHMIAYVPSWYRRPTGVNFAFSGKMVTFSNISNNINPKCNLYVVPSNPEIIPHADIFDQLLSQGNYIGYCRKKASEVDNNNEKLAWNLVENMFTDDSAEKRLYIASLLGFDSNNANYNASQFLGRKPGINKGEGLQIEINNFNSGLKSEYSGMSTFGNSGTSYNDPQNFMTSQCLDPEKFFQQLGEKADINGDSNNEDQYIQEKVNEQYQFDHEYDTPSNILGNSTNISANTSGNRLNSVREREWNRFEENVIKDLFITGNIEAAIDVCVTCGFFSEALLMAIRIGGPSLEYVRRQYIKKHDLAYLQKCFGYVMFDDLEDFVKTSNLDYWSEVLAIIAIYTHPESIQSNPLCTSNEQSKYCMEYLSELLAKRLQDEKFDVRSALICYLCARNFRNSIEIWGNMTTSGQSSLILGLQDFVEKVAILQSATRFNGNDENITKQVVHYAEILANSGRIIAAMKFLSTLAANDTSISSAMLRDRIYNAAPEVMKSLGFSQPPFPYTLIDIFPNNIQQRQYITTQNVQQFGRNIQNNMNVYQAPSGVLSQISPQISHRPSSAIAPSPTIIPSQPSGISSILSSTSQTGTILPNQQSHQYINSNLSSIMPPSIGSMSSGAPTPMARPSSSITPGNIINKTIPPPPPPPPNNTLTRPNSPASYGGQIPGSTTLPSVSITQIPSISTIPQIPSIPSQNSLSYISNQGQSIQNPIQGQQSLQQKFGFSQQSLQNSQISRPSLTTAPHSGATPPIPGMPIPWPLPTATQQLNSNTSSTASINRQIQAAAKKSPNIQSSQPLPPQLLDLVISTINKSLSEAFVNEPRKQADAQKRFDELFDKLKTGNITDHVSNQVVKLCQAMKSGDFVAAHKIHIDLSSSEWEHNKNWLMAFKRILPK</sequence>
<reference evidence="10 11" key="1">
    <citation type="submission" date="2016-10" db="EMBL/GenBank/DDBJ databases">
        <title>Reductive evolution of mitochondrial metabolism and differential evolution of invasion-related proteins in Cryptosporidium.</title>
        <authorList>
            <person name="Liu S."/>
            <person name="Roellig D.M."/>
            <person name="Guo Y."/>
            <person name="Li N."/>
            <person name="Frace M.A."/>
            <person name="Tang K."/>
            <person name="Zhang L."/>
            <person name="Feng Y."/>
            <person name="Xiao L."/>
        </authorList>
    </citation>
    <scope>NUCLEOTIDE SEQUENCE [LARGE SCALE GENOMIC DNA]</scope>
    <source>
        <strain evidence="10">30847</strain>
    </source>
</reference>
<evidence type="ECO:0000256" key="6">
    <source>
        <dbReference type="ARBA" id="ARBA00022824"/>
    </source>
</evidence>
<dbReference type="Gene3D" id="1.25.40.1030">
    <property type="match status" value="1"/>
</dbReference>
<dbReference type="Proteomes" id="UP000186804">
    <property type="component" value="Unassembled WGS sequence"/>
</dbReference>
<evidence type="ECO:0000256" key="9">
    <source>
        <dbReference type="SAM" id="MobiDB-lite"/>
    </source>
</evidence>
<dbReference type="OrthoDB" id="341484at2759"/>
<dbReference type="Gene3D" id="1.20.940.10">
    <property type="entry name" value="Functional domain of the splicing factor Prp18"/>
    <property type="match status" value="1"/>
</dbReference>
<dbReference type="GO" id="GO:0015031">
    <property type="term" value="P:protein transport"/>
    <property type="evidence" value="ECO:0007669"/>
    <property type="project" value="UniProtKB-KW"/>
</dbReference>
<evidence type="ECO:0000256" key="5">
    <source>
        <dbReference type="ARBA" id="ARBA00022737"/>
    </source>
</evidence>
<dbReference type="PANTHER" id="PTHR13923">
    <property type="entry name" value="SEC31-RELATED PROTEIN"/>
    <property type="match status" value="1"/>
</dbReference>
<dbReference type="VEuPathDB" id="CryptoDB:cand_010290"/>
<keyword evidence="6" id="KW-0256">Endoplasmic reticulum</keyword>
<evidence type="ECO:0000256" key="2">
    <source>
        <dbReference type="ARBA" id="ARBA00009358"/>
    </source>
</evidence>
<keyword evidence="5" id="KW-0677">Repeat</keyword>
<keyword evidence="11" id="KW-1185">Reference proteome</keyword>
<dbReference type="PANTHER" id="PTHR13923:SF11">
    <property type="entry name" value="SECRETORY 31, ISOFORM D"/>
    <property type="match status" value="1"/>
</dbReference>
<evidence type="ECO:0000256" key="7">
    <source>
        <dbReference type="ARBA" id="ARBA00022892"/>
    </source>
</evidence>
<dbReference type="SMART" id="SM00320">
    <property type="entry name" value="WD40"/>
    <property type="match status" value="4"/>
</dbReference>
<accession>A0A1J4MEU4</accession>
<dbReference type="InterPro" id="IPR036322">
    <property type="entry name" value="WD40_repeat_dom_sf"/>
</dbReference>
<dbReference type="InterPro" id="IPR001680">
    <property type="entry name" value="WD40_rpt"/>
</dbReference>
<comment type="subcellular location">
    <subcellularLocation>
        <location evidence="1">Endoplasmic reticulum</location>
    </subcellularLocation>
</comment>
<keyword evidence="3" id="KW-0813">Transport</keyword>
<dbReference type="GeneID" id="92365214"/>
<dbReference type="InterPro" id="IPR015943">
    <property type="entry name" value="WD40/YVTN_repeat-like_dom_sf"/>
</dbReference>
<evidence type="ECO:0000313" key="10">
    <source>
        <dbReference type="EMBL" id="OII72752.1"/>
    </source>
</evidence>
<dbReference type="GO" id="GO:0070971">
    <property type="term" value="C:endoplasmic reticulum exit site"/>
    <property type="evidence" value="ECO:0007669"/>
    <property type="project" value="TreeGrafter"/>
</dbReference>
<dbReference type="GO" id="GO:0005198">
    <property type="term" value="F:structural molecule activity"/>
    <property type="evidence" value="ECO:0007669"/>
    <property type="project" value="TreeGrafter"/>
</dbReference>
<dbReference type="GO" id="GO:0030127">
    <property type="term" value="C:COPII vesicle coat"/>
    <property type="evidence" value="ECO:0007669"/>
    <property type="project" value="TreeGrafter"/>
</dbReference>
<dbReference type="Gene3D" id="2.130.10.10">
    <property type="entry name" value="YVTN repeat-like/Quinoprotein amine dehydrogenase"/>
    <property type="match status" value="1"/>
</dbReference>
<feature type="compositionally biased region" description="Polar residues" evidence="9">
    <location>
        <begin position="1056"/>
        <end position="1076"/>
    </location>
</feature>
<evidence type="ECO:0000256" key="1">
    <source>
        <dbReference type="ARBA" id="ARBA00004240"/>
    </source>
</evidence>
<feature type="compositionally biased region" description="Polar residues" evidence="9">
    <location>
        <begin position="1095"/>
        <end position="1108"/>
    </location>
</feature>
<dbReference type="Pfam" id="PF00400">
    <property type="entry name" value="WD40"/>
    <property type="match status" value="2"/>
</dbReference>
<dbReference type="EMBL" id="LRBS01000110">
    <property type="protein sequence ID" value="OII72752.1"/>
    <property type="molecule type" value="Genomic_DNA"/>
</dbReference>
<organism evidence="10 11">
    <name type="scientific">Cryptosporidium andersoni</name>
    <dbReference type="NCBI Taxonomy" id="117008"/>
    <lineage>
        <taxon>Eukaryota</taxon>
        <taxon>Sar</taxon>
        <taxon>Alveolata</taxon>
        <taxon>Apicomplexa</taxon>
        <taxon>Conoidasida</taxon>
        <taxon>Coccidia</taxon>
        <taxon>Eucoccidiorida</taxon>
        <taxon>Eimeriorina</taxon>
        <taxon>Cryptosporidiidae</taxon>
        <taxon>Cryptosporidium</taxon>
    </lineage>
</organism>
<feature type="region of interest" description="Disordered" evidence="9">
    <location>
        <begin position="1056"/>
        <end position="1108"/>
    </location>
</feature>
<comment type="similarity">
    <text evidence="2">Belongs to the WD repeat SEC31 family.</text>
</comment>
<dbReference type="GO" id="GO:0090110">
    <property type="term" value="P:COPII-coated vesicle cargo loading"/>
    <property type="evidence" value="ECO:0007669"/>
    <property type="project" value="TreeGrafter"/>
</dbReference>
<feature type="compositionally biased region" description="Pro residues" evidence="9">
    <location>
        <begin position="974"/>
        <end position="983"/>
    </location>
</feature>
<comment type="caution">
    <text evidence="10">The sequence shown here is derived from an EMBL/GenBank/DDBJ whole genome shotgun (WGS) entry which is preliminary data.</text>
</comment>
<dbReference type="AlphaFoldDB" id="A0A1J4MEU4"/>
<keyword evidence="8" id="KW-0653">Protein transport</keyword>
<dbReference type="InterPro" id="IPR040251">
    <property type="entry name" value="SEC31-like"/>
</dbReference>
<evidence type="ECO:0000256" key="4">
    <source>
        <dbReference type="ARBA" id="ARBA00022574"/>
    </source>
</evidence>
<dbReference type="GO" id="GO:0007029">
    <property type="term" value="P:endoplasmic reticulum organization"/>
    <property type="evidence" value="ECO:0007669"/>
    <property type="project" value="TreeGrafter"/>
</dbReference>
<feature type="compositionally biased region" description="Pro residues" evidence="9">
    <location>
        <begin position="1082"/>
        <end position="1093"/>
    </location>
</feature>
<evidence type="ECO:0000256" key="3">
    <source>
        <dbReference type="ARBA" id="ARBA00022448"/>
    </source>
</evidence>
<protein>
    <submittedName>
        <fullName evidence="10">Uncharacterized protein</fullName>
    </submittedName>
</protein>
<feature type="region of interest" description="Disordered" evidence="9">
    <location>
        <begin position="949"/>
        <end position="1007"/>
    </location>
</feature>
<dbReference type="RefSeq" id="XP_067067069.1">
    <property type="nucleotide sequence ID" value="XM_067211268.1"/>
</dbReference>
<evidence type="ECO:0000313" key="11">
    <source>
        <dbReference type="Proteomes" id="UP000186804"/>
    </source>
</evidence>
<evidence type="ECO:0000256" key="8">
    <source>
        <dbReference type="ARBA" id="ARBA00022927"/>
    </source>
</evidence>